<dbReference type="Gene3D" id="3.40.190.10">
    <property type="entry name" value="Periplasmic binding protein-like II"/>
    <property type="match status" value="2"/>
</dbReference>
<dbReference type="GO" id="GO:0032993">
    <property type="term" value="C:protein-DNA complex"/>
    <property type="evidence" value="ECO:0007669"/>
    <property type="project" value="TreeGrafter"/>
</dbReference>
<evidence type="ECO:0000313" key="7">
    <source>
        <dbReference type="Proteomes" id="UP000572051"/>
    </source>
</evidence>
<dbReference type="Gene3D" id="1.10.10.10">
    <property type="entry name" value="Winged helix-like DNA-binding domain superfamily/Winged helix DNA-binding domain"/>
    <property type="match status" value="1"/>
</dbReference>
<evidence type="ECO:0000256" key="1">
    <source>
        <dbReference type="ARBA" id="ARBA00009437"/>
    </source>
</evidence>
<keyword evidence="2" id="KW-0805">Transcription regulation</keyword>
<evidence type="ECO:0000313" key="6">
    <source>
        <dbReference type="EMBL" id="NYJ33660.1"/>
    </source>
</evidence>
<gene>
    <name evidence="6" type="ORF">HNR10_001541</name>
</gene>
<dbReference type="RefSeq" id="WP_179821976.1">
    <property type="nucleotide sequence ID" value="NZ_JACCFS010000001.1"/>
</dbReference>
<comment type="caution">
    <text evidence="6">The sequence shown here is derived from an EMBL/GenBank/DDBJ whole genome shotgun (WGS) entry which is preliminary data.</text>
</comment>
<dbReference type="PROSITE" id="PS50931">
    <property type="entry name" value="HTH_LYSR"/>
    <property type="match status" value="1"/>
</dbReference>
<feature type="domain" description="HTH lysR-type" evidence="5">
    <location>
        <begin position="2"/>
        <end position="59"/>
    </location>
</feature>
<name>A0A7Z0J9R3_9ACTN</name>
<dbReference type="Proteomes" id="UP000572051">
    <property type="component" value="Unassembled WGS sequence"/>
</dbReference>
<dbReference type="SUPFAM" id="SSF53850">
    <property type="entry name" value="Periplasmic binding protein-like II"/>
    <property type="match status" value="1"/>
</dbReference>
<keyword evidence="4" id="KW-0804">Transcription</keyword>
<dbReference type="EMBL" id="JACCFS010000001">
    <property type="protein sequence ID" value="NYJ33660.1"/>
    <property type="molecule type" value="Genomic_DNA"/>
</dbReference>
<comment type="similarity">
    <text evidence="1">Belongs to the LysR transcriptional regulatory family.</text>
</comment>
<evidence type="ECO:0000256" key="4">
    <source>
        <dbReference type="ARBA" id="ARBA00023163"/>
    </source>
</evidence>
<keyword evidence="3 6" id="KW-0238">DNA-binding</keyword>
<dbReference type="PANTHER" id="PTHR30346:SF29">
    <property type="entry name" value="LYSR SUBSTRATE-BINDING"/>
    <property type="match status" value="1"/>
</dbReference>
<reference evidence="6 7" key="1">
    <citation type="submission" date="2020-07" db="EMBL/GenBank/DDBJ databases">
        <title>Sequencing the genomes of 1000 actinobacteria strains.</title>
        <authorList>
            <person name="Klenk H.-P."/>
        </authorList>
    </citation>
    <scope>NUCLEOTIDE SEQUENCE [LARGE SCALE GENOMIC DNA]</scope>
    <source>
        <strain evidence="6 7">DSM 44442</strain>
    </source>
</reference>
<dbReference type="GO" id="GO:0003677">
    <property type="term" value="F:DNA binding"/>
    <property type="evidence" value="ECO:0007669"/>
    <property type="project" value="UniProtKB-KW"/>
</dbReference>
<dbReference type="Pfam" id="PF00126">
    <property type="entry name" value="HTH_1"/>
    <property type="match status" value="1"/>
</dbReference>
<keyword evidence="7" id="KW-1185">Reference proteome</keyword>
<dbReference type="Pfam" id="PF03466">
    <property type="entry name" value="LysR_substrate"/>
    <property type="match status" value="1"/>
</dbReference>
<organism evidence="6 7">
    <name type="scientific">Nocardiopsis aegyptia</name>
    <dbReference type="NCBI Taxonomy" id="220378"/>
    <lineage>
        <taxon>Bacteria</taxon>
        <taxon>Bacillati</taxon>
        <taxon>Actinomycetota</taxon>
        <taxon>Actinomycetes</taxon>
        <taxon>Streptosporangiales</taxon>
        <taxon>Nocardiopsidaceae</taxon>
        <taxon>Nocardiopsis</taxon>
    </lineage>
</organism>
<dbReference type="InterPro" id="IPR036390">
    <property type="entry name" value="WH_DNA-bd_sf"/>
</dbReference>
<dbReference type="PANTHER" id="PTHR30346">
    <property type="entry name" value="TRANSCRIPTIONAL DUAL REGULATOR HCAR-RELATED"/>
    <property type="match status" value="1"/>
</dbReference>
<dbReference type="SUPFAM" id="SSF46785">
    <property type="entry name" value="Winged helix' DNA-binding domain"/>
    <property type="match status" value="1"/>
</dbReference>
<evidence type="ECO:0000259" key="5">
    <source>
        <dbReference type="PROSITE" id="PS50931"/>
    </source>
</evidence>
<dbReference type="InterPro" id="IPR000847">
    <property type="entry name" value="LysR_HTH_N"/>
</dbReference>
<evidence type="ECO:0000256" key="3">
    <source>
        <dbReference type="ARBA" id="ARBA00023125"/>
    </source>
</evidence>
<dbReference type="InterPro" id="IPR036388">
    <property type="entry name" value="WH-like_DNA-bd_sf"/>
</dbReference>
<accession>A0A7Z0J9R3</accession>
<dbReference type="GO" id="GO:0003700">
    <property type="term" value="F:DNA-binding transcription factor activity"/>
    <property type="evidence" value="ECO:0007669"/>
    <property type="project" value="InterPro"/>
</dbReference>
<protein>
    <submittedName>
        <fullName evidence="6">DNA-binding transcriptional LysR family regulator</fullName>
    </submittedName>
</protein>
<dbReference type="InterPro" id="IPR005119">
    <property type="entry name" value="LysR_subst-bd"/>
</dbReference>
<proteinExistence type="inferred from homology"/>
<evidence type="ECO:0000256" key="2">
    <source>
        <dbReference type="ARBA" id="ARBA00023015"/>
    </source>
</evidence>
<sequence>MLDLRRLHLLREFSARGTIAATAHALGYTPSAVSQQLAALERETGVALLDRSPRGAELTDAGRLLVLQAEEILALVEAAESIIAEQSDVALGVVTVTAFPTAAVAFAPLLAPPLRRHEGMQLVLRQTLLATGTQKVRSREVDVALVDDWSGQHPGRGPDSGLRHVHLLRDPLVLAVPEGHALSDPERPVVLENLLGESWIVAPEGERSRSGTDRLLAEVGGLPGAAWEFEGLGTILSLVSRGIGIAAVPALAMVGAPAGLAYRRLPASAPERHVYAVLRPASLRRPAVQVTLSALRDAARQVEELLSSTAEGPV</sequence>
<dbReference type="AlphaFoldDB" id="A0A7Z0J9R3"/>